<reference evidence="1 2" key="1">
    <citation type="submission" date="2019-09" db="EMBL/GenBank/DDBJ databases">
        <authorList>
            <person name="Depoorter E."/>
        </authorList>
    </citation>
    <scope>NUCLEOTIDE SEQUENCE [LARGE SCALE GENOMIC DNA]</scope>
    <source>
        <strain evidence="1">R-18112</strain>
    </source>
</reference>
<dbReference type="EMBL" id="CABVQI010000011">
    <property type="protein sequence ID" value="VWC99068.1"/>
    <property type="molecule type" value="Genomic_DNA"/>
</dbReference>
<organism evidence="1 2">
    <name type="scientific">Burkholderia lata (strain ATCC 17760 / DSM 23089 / LMG 22485 / NCIMB 9086 / R18194 / 383)</name>
    <dbReference type="NCBI Taxonomy" id="482957"/>
    <lineage>
        <taxon>Bacteria</taxon>
        <taxon>Pseudomonadati</taxon>
        <taxon>Pseudomonadota</taxon>
        <taxon>Betaproteobacteria</taxon>
        <taxon>Burkholderiales</taxon>
        <taxon>Burkholderiaceae</taxon>
        <taxon>Burkholderia</taxon>
        <taxon>Burkholderia cepacia complex</taxon>
    </lineage>
</organism>
<evidence type="ECO:0000313" key="2">
    <source>
        <dbReference type="Proteomes" id="UP000494274"/>
    </source>
</evidence>
<dbReference type="AlphaFoldDB" id="A0A6P2WQL5"/>
<dbReference type="Proteomes" id="UP000494274">
    <property type="component" value="Unassembled WGS sequence"/>
</dbReference>
<protein>
    <submittedName>
        <fullName evidence="1">Uncharacterized protein</fullName>
    </submittedName>
</protein>
<proteinExistence type="predicted"/>
<gene>
    <name evidence="1" type="ORF">BLA18112_03860</name>
</gene>
<name>A0A6P2WQL5_BURL3</name>
<accession>A0A6P2WQL5</accession>
<sequence length="359" mass="36321">MPFASAVGGLASGIGGSLVSGLLSPGTSGGSNGGSYYVPTGLPTADQTWQALLAGLNTGFGNRNLDQYALQSLQNGYTNNSIYGPGYQNAANSASVGYTHAGDALTDIGNLDMATQRSLLGAGQNVYQMGLDPQNALYDRTLNQLTQQTGATNSMYGLGSSAAGAGVQNQALSNFNIDWQNNQLQRAAQGLQAYSGAANTAGSYGQAGANALTQAPQYTLAGGSTPYNTAQTISGMPGQLANTYGSFLNSNVYGPAEGLMSSIIPYMNNGQGAQSVPFQSQAQGAGAAGLMTSLGIQGLSNSIQNAGGLGNFFNGTTGSFGGGDFSGAFTSSPYYSGGGNSYGFSTGYDYGPTLSNYSY</sequence>
<evidence type="ECO:0000313" key="1">
    <source>
        <dbReference type="EMBL" id="VWC99068.1"/>
    </source>
</evidence>